<keyword evidence="2" id="KW-1133">Transmembrane helix</keyword>
<dbReference type="AlphaFoldDB" id="A0A0F4GQU0"/>
<name>A0A0F4GQU0_9PEZI</name>
<feature type="region of interest" description="Disordered" evidence="1">
    <location>
        <begin position="53"/>
        <end position="87"/>
    </location>
</feature>
<evidence type="ECO:0000313" key="3">
    <source>
        <dbReference type="EMBL" id="KJX99819.1"/>
    </source>
</evidence>
<dbReference type="EMBL" id="LAFY01000342">
    <property type="protein sequence ID" value="KJX99819.1"/>
    <property type="molecule type" value="Genomic_DNA"/>
</dbReference>
<gene>
    <name evidence="3" type="ORF">TI39_contig350g00019</name>
</gene>
<keyword evidence="2" id="KW-0812">Transmembrane</keyword>
<sequence length="87" mass="9692">MPFFSAVSDALPEHINTSNAILIVVVLVGVGYTLYDLFANQAEFWAQRQRELNETRHEQGDPMGKDTKDDADEGGMGRKGFETSDEL</sequence>
<reference evidence="3 4" key="1">
    <citation type="submission" date="2015-03" db="EMBL/GenBank/DDBJ databases">
        <title>RNA-seq based gene annotation and comparative genomics of four Zymoseptoria species reveal species-specific pathogenicity related genes and transposable element activity.</title>
        <authorList>
            <person name="Grandaubert J."/>
            <person name="Bhattacharyya A."/>
            <person name="Stukenbrock E.H."/>
        </authorList>
    </citation>
    <scope>NUCLEOTIDE SEQUENCE [LARGE SCALE GENOMIC DNA]</scope>
    <source>
        <strain evidence="3 4">Zb18110</strain>
    </source>
</reference>
<protein>
    <submittedName>
        <fullName evidence="3">Uncharacterized protein</fullName>
    </submittedName>
</protein>
<dbReference type="Proteomes" id="UP000033647">
    <property type="component" value="Unassembled WGS sequence"/>
</dbReference>
<feature type="transmembrane region" description="Helical" evidence="2">
    <location>
        <begin position="20"/>
        <end position="38"/>
    </location>
</feature>
<evidence type="ECO:0000256" key="2">
    <source>
        <dbReference type="SAM" id="Phobius"/>
    </source>
</evidence>
<evidence type="ECO:0000256" key="1">
    <source>
        <dbReference type="SAM" id="MobiDB-lite"/>
    </source>
</evidence>
<proteinExistence type="predicted"/>
<keyword evidence="4" id="KW-1185">Reference proteome</keyword>
<feature type="compositionally biased region" description="Basic and acidic residues" evidence="1">
    <location>
        <begin position="53"/>
        <end position="68"/>
    </location>
</feature>
<organism evidence="3 4">
    <name type="scientific">Zymoseptoria brevis</name>
    <dbReference type="NCBI Taxonomy" id="1047168"/>
    <lineage>
        <taxon>Eukaryota</taxon>
        <taxon>Fungi</taxon>
        <taxon>Dikarya</taxon>
        <taxon>Ascomycota</taxon>
        <taxon>Pezizomycotina</taxon>
        <taxon>Dothideomycetes</taxon>
        <taxon>Dothideomycetidae</taxon>
        <taxon>Mycosphaerellales</taxon>
        <taxon>Mycosphaerellaceae</taxon>
        <taxon>Zymoseptoria</taxon>
    </lineage>
</organism>
<evidence type="ECO:0000313" key="4">
    <source>
        <dbReference type="Proteomes" id="UP000033647"/>
    </source>
</evidence>
<keyword evidence="2" id="KW-0472">Membrane</keyword>
<comment type="caution">
    <text evidence="3">The sequence shown here is derived from an EMBL/GenBank/DDBJ whole genome shotgun (WGS) entry which is preliminary data.</text>
</comment>
<accession>A0A0F4GQU0</accession>
<feature type="compositionally biased region" description="Basic and acidic residues" evidence="1">
    <location>
        <begin position="75"/>
        <end position="87"/>
    </location>
</feature>